<dbReference type="Proteomes" id="UP000001409">
    <property type="component" value="Chromosome"/>
</dbReference>
<keyword evidence="3" id="KW-1185">Reference proteome</keyword>
<dbReference type="OrthoDB" id="5187452at2"/>
<proteinExistence type="predicted"/>
<keyword evidence="1" id="KW-0472">Membrane</keyword>
<dbReference type="KEGG" id="cef:CE1481"/>
<accession>C8NJ41</accession>
<name>Q8FTT0_COREF</name>
<feature type="transmembrane region" description="Helical" evidence="1">
    <location>
        <begin position="14"/>
        <end position="36"/>
    </location>
</feature>
<dbReference type="EMBL" id="BA000035">
    <property type="protein sequence ID" value="BAC18291.1"/>
    <property type="molecule type" value="Genomic_DNA"/>
</dbReference>
<evidence type="ECO:0000313" key="2">
    <source>
        <dbReference type="EMBL" id="BAC18291.1"/>
    </source>
</evidence>
<reference evidence="2 3" key="1">
    <citation type="journal article" date="2003" name="Genome Res.">
        <title>Comparative complete genome sequence analysis of the amino acid replacements responsible for the thermostability of Corynebacterium efficiens.</title>
        <authorList>
            <person name="Nishio Y."/>
            <person name="Nakamura Y."/>
            <person name="Kawarabayasi Y."/>
            <person name="Usuda Y."/>
            <person name="Kimura E."/>
            <person name="Sugimoto S."/>
            <person name="Matsui K."/>
            <person name="Yamagishi A."/>
            <person name="Kikuchi H."/>
            <person name="Ikeo K."/>
            <person name="Gojobori T."/>
        </authorList>
    </citation>
    <scope>NUCLEOTIDE SEQUENCE [LARGE SCALE GENOMIC DNA]</scope>
    <source>
        <strain evidence="3">DSM 44549 / YS-314 / AJ 12310 / JCM 11189 / NBRC 100395</strain>
    </source>
</reference>
<dbReference type="AlphaFoldDB" id="Q8FTT0"/>
<protein>
    <submittedName>
        <fullName evidence="2">Uncharacterized protein</fullName>
    </submittedName>
</protein>
<evidence type="ECO:0000313" key="3">
    <source>
        <dbReference type="Proteomes" id="UP000001409"/>
    </source>
</evidence>
<keyword evidence="1" id="KW-0812">Transmembrane</keyword>
<evidence type="ECO:0000256" key="1">
    <source>
        <dbReference type="SAM" id="Phobius"/>
    </source>
</evidence>
<keyword evidence="1" id="KW-1133">Transmembrane helix</keyword>
<accession>Q8FTT0</accession>
<dbReference type="RefSeq" id="WP_006770393.1">
    <property type="nucleotide sequence ID" value="NC_004369.1"/>
</dbReference>
<dbReference type="STRING" id="196164.gene:10741896"/>
<sequence>MMADMSDIKHIPPFYLLLIFGLVASVFIFKFVLQVWNRWTLEQNRRELERNRRNDLLDAKARAQRWIDRLGSEIMMAAPEGKEAKQLVGLASQRHAGALGQINSAQTVAQATVAQDVALEGLYYMRDARTLMGELEGPPLPELGS</sequence>
<organism evidence="2 3">
    <name type="scientific">Corynebacterium efficiens (strain DSM 44549 / YS-314 / AJ 12310 / JCM 11189 / NBRC 100395)</name>
    <dbReference type="NCBI Taxonomy" id="196164"/>
    <lineage>
        <taxon>Bacteria</taxon>
        <taxon>Bacillati</taxon>
        <taxon>Actinomycetota</taxon>
        <taxon>Actinomycetes</taxon>
        <taxon>Mycobacteriales</taxon>
        <taxon>Corynebacteriaceae</taxon>
        <taxon>Corynebacterium</taxon>
    </lineage>
</organism>
<dbReference type="HOGENOM" id="CLU_1977795_0_0_11"/>